<keyword evidence="3" id="KW-0472">Membrane</keyword>
<keyword evidence="3" id="KW-1133">Transmembrane helix</keyword>
<sequence>MWRLLLLLINLGVIYAKMHSLEYVYTATTEIRSFPEVVIVGMVDGEQMFYYDSKIHQAVPKQDWVNKAADPQYWERNTGNCLNFEQNSKVNQETLKQRFNYTGGVHTFQRMYGCEWNDETGETNGFKAYGYDGEDFLSLDLKEMRYISPVQQASLTLLKWNNDKGQIENDRQYYGTTCIEWLKKYVQFAENSLKKTVSPQVSLLQKDSSSPVLCHATGFYPSGVKISWLRKGQDHYEDVDIGELVPNGDGTFQKTSTLKTDEWKQNQYSCVVEHQGKTINTIVTEQDIKTNNRGVPIGLIVGVVAAFVLLVVIGVIGYMVYQKKGKSGFVPANTSDGGSNNSSQGPPA</sequence>
<organism evidence="6 7">
    <name type="scientific">Triplophysa rosa</name>
    <name type="common">Cave loach</name>
    <dbReference type="NCBI Taxonomy" id="992332"/>
    <lineage>
        <taxon>Eukaryota</taxon>
        <taxon>Metazoa</taxon>
        <taxon>Chordata</taxon>
        <taxon>Craniata</taxon>
        <taxon>Vertebrata</taxon>
        <taxon>Euteleostomi</taxon>
        <taxon>Actinopterygii</taxon>
        <taxon>Neopterygii</taxon>
        <taxon>Teleostei</taxon>
        <taxon>Ostariophysi</taxon>
        <taxon>Cypriniformes</taxon>
        <taxon>Nemacheilidae</taxon>
        <taxon>Triplophysa</taxon>
    </lineage>
</organism>
<accession>A0A9W7WGW6</accession>
<comment type="caution">
    <text evidence="6">The sequence shown here is derived from an EMBL/GenBank/DDBJ whole genome shotgun (WGS) entry which is preliminary data.</text>
</comment>
<dbReference type="InterPro" id="IPR011161">
    <property type="entry name" value="MHC_I-like_Ag-recog"/>
</dbReference>
<feature type="chain" id="PRO_5040956290" description="Ig-like domain-containing protein" evidence="4">
    <location>
        <begin position="17"/>
        <end position="348"/>
    </location>
</feature>
<dbReference type="GO" id="GO:0006955">
    <property type="term" value="P:immune response"/>
    <property type="evidence" value="ECO:0007669"/>
    <property type="project" value="TreeGrafter"/>
</dbReference>
<dbReference type="InterPro" id="IPR037055">
    <property type="entry name" value="MHC_I-like_Ag-recog_sf"/>
</dbReference>
<dbReference type="AlphaFoldDB" id="A0A9W7WGW6"/>
<dbReference type="InterPro" id="IPR011162">
    <property type="entry name" value="MHC_I/II-like_Ag-recog"/>
</dbReference>
<dbReference type="PRINTS" id="PR01638">
    <property type="entry name" value="MHCCLASSI"/>
</dbReference>
<evidence type="ECO:0000313" key="6">
    <source>
        <dbReference type="EMBL" id="KAI7799186.1"/>
    </source>
</evidence>
<dbReference type="InterPro" id="IPR013783">
    <property type="entry name" value="Ig-like_fold"/>
</dbReference>
<evidence type="ECO:0000313" key="7">
    <source>
        <dbReference type="Proteomes" id="UP001059041"/>
    </source>
</evidence>
<protein>
    <recommendedName>
        <fullName evidence="5">Ig-like domain-containing protein</fullName>
    </recommendedName>
</protein>
<dbReference type="InterPro" id="IPR050208">
    <property type="entry name" value="MHC_class-I_related"/>
</dbReference>
<keyword evidence="3" id="KW-0812">Transmembrane</keyword>
<dbReference type="InterPro" id="IPR003597">
    <property type="entry name" value="Ig_C1-set"/>
</dbReference>
<dbReference type="PANTHER" id="PTHR16675:SF237">
    <property type="entry name" value="MHC CLASS I ANTIGEN TRANSCRIPT VARIANT 1-RELATED"/>
    <property type="match status" value="1"/>
</dbReference>
<dbReference type="SMART" id="SM00407">
    <property type="entry name" value="IGc1"/>
    <property type="match status" value="1"/>
</dbReference>
<evidence type="ECO:0000256" key="4">
    <source>
        <dbReference type="SAM" id="SignalP"/>
    </source>
</evidence>
<keyword evidence="4" id="KW-0732">Signal</keyword>
<dbReference type="FunFam" id="3.30.500.10:FF:000001">
    <property type="entry name" value="H-2 class I histocompatibility antigen, alpha chain"/>
    <property type="match status" value="1"/>
</dbReference>
<feature type="signal peptide" evidence="4">
    <location>
        <begin position="1"/>
        <end position="16"/>
    </location>
</feature>
<dbReference type="InterPro" id="IPR007110">
    <property type="entry name" value="Ig-like_dom"/>
</dbReference>
<keyword evidence="7" id="KW-1185">Reference proteome</keyword>
<dbReference type="GO" id="GO:0009897">
    <property type="term" value="C:external side of plasma membrane"/>
    <property type="evidence" value="ECO:0007669"/>
    <property type="project" value="TreeGrafter"/>
</dbReference>
<dbReference type="CDD" id="cd07698">
    <property type="entry name" value="IgC1_MHC_I_alpha3"/>
    <property type="match status" value="1"/>
</dbReference>
<feature type="domain" description="Ig-like" evidence="5">
    <location>
        <begin position="199"/>
        <end position="284"/>
    </location>
</feature>
<evidence type="ECO:0000256" key="3">
    <source>
        <dbReference type="SAM" id="Phobius"/>
    </source>
</evidence>
<evidence type="ECO:0000256" key="1">
    <source>
        <dbReference type="ARBA" id="ARBA00023180"/>
    </source>
</evidence>
<dbReference type="InterPro" id="IPR001039">
    <property type="entry name" value="MHC_I_a_a1/a2"/>
</dbReference>
<dbReference type="PROSITE" id="PS50835">
    <property type="entry name" value="IG_LIKE"/>
    <property type="match status" value="1"/>
</dbReference>
<evidence type="ECO:0000259" key="5">
    <source>
        <dbReference type="PROSITE" id="PS50835"/>
    </source>
</evidence>
<dbReference type="SUPFAM" id="SSF48726">
    <property type="entry name" value="Immunoglobulin"/>
    <property type="match status" value="1"/>
</dbReference>
<proteinExistence type="inferred from homology"/>
<dbReference type="EMBL" id="JAFHDT010000016">
    <property type="protein sequence ID" value="KAI7799186.1"/>
    <property type="molecule type" value="Genomic_DNA"/>
</dbReference>
<dbReference type="InterPro" id="IPR036179">
    <property type="entry name" value="Ig-like_dom_sf"/>
</dbReference>
<gene>
    <name evidence="6" type="ORF">IRJ41_020362</name>
</gene>
<name>A0A9W7WGW6_TRIRA</name>
<dbReference type="OrthoDB" id="8936120at2759"/>
<keyword evidence="1" id="KW-0325">Glycoprotein</keyword>
<comment type="similarity">
    <text evidence="2">Belongs to the MHC class I family.</text>
</comment>
<dbReference type="Gene3D" id="3.30.500.10">
    <property type="entry name" value="MHC class I-like antigen recognition-like"/>
    <property type="match status" value="1"/>
</dbReference>
<dbReference type="SUPFAM" id="SSF54452">
    <property type="entry name" value="MHC antigen-recognition domain"/>
    <property type="match status" value="1"/>
</dbReference>
<dbReference type="Gene3D" id="2.60.40.10">
    <property type="entry name" value="Immunoglobulins"/>
    <property type="match status" value="1"/>
</dbReference>
<feature type="transmembrane region" description="Helical" evidence="3">
    <location>
        <begin position="297"/>
        <end position="321"/>
    </location>
</feature>
<dbReference type="GO" id="GO:0005615">
    <property type="term" value="C:extracellular space"/>
    <property type="evidence" value="ECO:0007669"/>
    <property type="project" value="TreeGrafter"/>
</dbReference>
<dbReference type="PANTHER" id="PTHR16675">
    <property type="entry name" value="MHC CLASS I-RELATED"/>
    <property type="match status" value="1"/>
</dbReference>
<dbReference type="Pfam" id="PF00129">
    <property type="entry name" value="MHC_I"/>
    <property type="match status" value="1"/>
</dbReference>
<dbReference type="Proteomes" id="UP001059041">
    <property type="component" value="Linkage Group LG16"/>
</dbReference>
<reference evidence="6" key="1">
    <citation type="submission" date="2021-02" db="EMBL/GenBank/DDBJ databases">
        <title>Comparative genomics reveals that relaxation of natural selection precedes convergent phenotypic evolution of cavefish.</title>
        <authorList>
            <person name="Peng Z."/>
        </authorList>
    </citation>
    <scope>NUCLEOTIDE SEQUENCE</scope>
    <source>
        <tissue evidence="6">Muscle</tissue>
    </source>
</reference>
<dbReference type="Pfam" id="PF07654">
    <property type="entry name" value="C1-set"/>
    <property type="match status" value="1"/>
</dbReference>
<evidence type="ECO:0000256" key="2">
    <source>
        <dbReference type="RuleBase" id="RU004439"/>
    </source>
</evidence>